<proteinExistence type="predicted"/>
<evidence type="ECO:0000313" key="1">
    <source>
        <dbReference type="EMBL" id="MFB0843075.1"/>
    </source>
</evidence>
<protein>
    <submittedName>
        <fullName evidence="1">Uncharacterized protein</fullName>
    </submittedName>
</protein>
<accession>A0ABV4UZ30</accession>
<dbReference type="Proteomes" id="UP001575622">
    <property type="component" value="Unassembled WGS sequence"/>
</dbReference>
<dbReference type="RefSeq" id="WP_373951471.1">
    <property type="nucleotide sequence ID" value="NZ_JBHDLN010000005.1"/>
</dbReference>
<keyword evidence="2" id="KW-1185">Reference proteome</keyword>
<reference evidence="1 2" key="1">
    <citation type="submission" date="2024-09" db="EMBL/GenBank/DDBJ databases">
        <authorList>
            <person name="Makale K.P.P."/>
            <person name="Makhzoum A."/>
            <person name="Rantong G."/>
            <person name="Rahube T.O."/>
        </authorList>
    </citation>
    <scope>NUCLEOTIDE SEQUENCE [LARGE SCALE GENOMIC DNA]</scope>
    <source>
        <strain evidence="1 2">KM_D13</strain>
    </source>
</reference>
<comment type="caution">
    <text evidence="1">The sequence shown here is derived from an EMBL/GenBank/DDBJ whole genome shotgun (WGS) entry which is preliminary data.</text>
</comment>
<organism evidence="1 2">
    <name type="scientific">Paenibacillus oleatilyticus</name>
    <dbReference type="NCBI Taxonomy" id="2594886"/>
    <lineage>
        <taxon>Bacteria</taxon>
        <taxon>Bacillati</taxon>
        <taxon>Bacillota</taxon>
        <taxon>Bacilli</taxon>
        <taxon>Bacillales</taxon>
        <taxon>Paenibacillaceae</taxon>
        <taxon>Paenibacillus</taxon>
    </lineage>
</organism>
<name>A0ABV4UZ30_9BACL</name>
<dbReference type="EMBL" id="JBHDLN010000005">
    <property type="protein sequence ID" value="MFB0843075.1"/>
    <property type="molecule type" value="Genomic_DNA"/>
</dbReference>
<gene>
    <name evidence="1" type="ORF">ACEU3E_12910</name>
</gene>
<sequence length="51" mass="5890">MDIVVIILIILVIFGVIRWAIDASQHTALLKEQLKVLHEIKELIQDLKKNN</sequence>
<evidence type="ECO:0000313" key="2">
    <source>
        <dbReference type="Proteomes" id="UP001575622"/>
    </source>
</evidence>